<evidence type="ECO:0000313" key="6">
    <source>
        <dbReference type="Proteomes" id="UP000807306"/>
    </source>
</evidence>
<dbReference type="InterPro" id="IPR015943">
    <property type="entry name" value="WD40/YVTN_repeat-like_dom_sf"/>
</dbReference>
<evidence type="ECO:0000256" key="1">
    <source>
        <dbReference type="ARBA" id="ARBA00022574"/>
    </source>
</evidence>
<organism evidence="5 6">
    <name type="scientific">Crepidotus variabilis</name>
    <dbReference type="NCBI Taxonomy" id="179855"/>
    <lineage>
        <taxon>Eukaryota</taxon>
        <taxon>Fungi</taxon>
        <taxon>Dikarya</taxon>
        <taxon>Basidiomycota</taxon>
        <taxon>Agaricomycotina</taxon>
        <taxon>Agaricomycetes</taxon>
        <taxon>Agaricomycetidae</taxon>
        <taxon>Agaricales</taxon>
        <taxon>Agaricineae</taxon>
        <taxon>Crepidotaceae</taxon>
        <taxon>Crepidotus</taxon>
    </lineage>
</organism>
<comment type="caution">
    <text evidence="5">The sequence shown here is derived from an EMBL/GenBank/DDBJ whole genome shotgun (WGS) entry which is preliminary data.</text>
</comment>
<dbReference type="SUPFAM" id="SSF50978">
    <property type="entry name" value="WD40 repeat-like"/>
    <property type="match status" value="1"/>
</dbReference>
<dbReference type="SMART" id="SM00320">
    <property type="entry name" value="WD40"/>
    <property type="match status" value="5"/>
</dbReference>
<dbReference type="GO" id="GO:0080008">
    <property type="term" value="C:Cul4-RING E3 ubiquitin ligase complex"/>
    <property type="evidence" value="ECO:0007669"/>
    <property type="project" value="TreeGrafter"/>
</dbReference>
<keyword evidence="2" id="KW-0677">Repeat</keyword>
<dbReference type="InterPro" id="IPR045151">
    <property type="entry name" value="DCAF8"/>
</dbReference>
<dbReference type="Gene3D" id="2.130.10.10">
    <property type="entry name" value="YVTN repeat-like/Quinoprotein amine dehydrogenase"/>
    <property type="match status" value="3"/>
</dbReference>
<dbReference type="EMBL" id="MU157829">
    <property type="protein sequence ID" value="KAF9533088.1"/>
    <property type="molecule type" value="Genomic_DNA"/>
</dbReference>
<proteinExistence type="predicted"/>
<dbReference type="InterPro" id="IPR036322">
    <property type="entry name" value="WD40_repeat_dom_sf"/>
</dbReference>
<feature type="non-terminal residue" evidence="5">
    <location>
        <position position="1"/>
    </location>
</feature>
<evidence type="ECO:0000256" key="4">
    <source>
        <dbReference type="SAM" id="MobiDB-lite"/>
    </source>
</evidence>
<accession>A0A9P6JUL5</accession>
<protein>
    <submittedName>
        <fullName evidence="5">WD40-repeat-containing domain protein</fullName>
    </submittedName>
</protein>
<dbReference type="PANTHER" id="PTHR15574:SF40">
    <property type="entry name" value="WD AND TETRATRICOPEPTIDE REPEATS PROTEIN 1"/>
    <property type="match status" value="1"/>
</dbReference>
<evidence type="ECO:0000313" key="5">
    <source>
        <dbReference type="EMBL" id="KAF9533088.1"/>
    </source>
</evidence>
<evidence type="ECO:0000256" key="2">
    <source>
        <dbReference type="ARBA" id="ARBA00022737"/>
    </source>
</evidence>
<dbReference type="Proteomes" id="UP000807306">
    <property type="component" value="Unassembled WGS sequence"/>
</dbReference>
<reference evidence="5" key="1">
    <citation type="submission" date="2020-11" db="EMBL/GenBank/DDBJ databases">
        <authorList>
            <consortium name="DOE Joint Genome Institute"/>
            <person name="Ahrendt S."/>
            <person name="Riley R."/>
            <person name="Andreopoulos W."/>
            <person name="Labutti K."/>
            <person name="Pangilinan J."/>
            <person name="Ruiz-Duenas F.J."/>
            <person name="Barrasa J.M."/>
            <person name="Sanchez-Garcia M."/>
            <person name="Camarero S."/>
            <person name="Miyauchi S."/>
            <person name="Serrano A."/>
            <person name="Linde D."/>
            <person name="Babiker R."/>
            <person name="Drula E."/>
            <person name="Ayuso-Fernandez I."/>
            <person name="Pacheco R."/>
            <person name="Padilla G."/>
            <person name="Ferreira P."/>
            <person name="Barriuso J."/>
            <person name="Kellner H."/>
            <person name="Castanera R."/>
            <person name="Alfaro M."/>
            <person name="Ramirez L."/>
            <person name="Pisabarro A.G."/>
            <person name="Kuo A."/>
            <person name="Tritt A."/>
            <person name="Lipzen A."/>
            <person name="He G."/>
            <person name="Yan M."/>
            <person name="Ng V."/>
            <person name="Cullen D."/>
            <person name="Martin F."/>
            <person name="Rosso M.-N."/>
            <person name="Henrissat B."/>
            <person name="Hibbett D."/>
            <person name="Martinez A.T."/>
            <person name="Grigoriev I.V."/>
        </authorList>
    </citation>
    <scope>NUCLEOTIDE SEQUENCE</scope>
    <source>
        <strain evidence="5">CBS 506.95</strain>
    </source>
</reference>
<evidence type="ECO:0000256" key="3">
    <source>
        <dbReference type="PROSITE-ProRule" id="PRU00221"/>
    </source>
</evidence>
<dbReference type="PROSITE" id="PS50294">
    <property type="entry name" value="WD_REPEATS_REGION"/>
    <property type="match status" value="1"/>
</dbReference>
<dbReference type="PANTHER" id="PTHR15574">
    <property type="entry name" value="WD REPEAT DOMAIN-CONTAINING FAMILY"/>
    <property type="match status" value="1"/>
</dbReference>
<name>A0A9P6JUL5_9AGAR</name>
<feature type="region of interest" description="Disordered" evidence="4">
    <location>
        <begin position="467"/>
        <end position="500"/>
    </location>
</feature>
<dbReference type="GO" id="GO:0045717">
    <property type="term" value="P:negative regulation of fatty acid biosynthetic process"/>
    <property type="evidence" value="ECO:0007669"/>
    <property type="project" value="TreeGrafter"/>
</dbReference>
<feature type="repeat" description="WD" evidence="3">
    <location>
        <begin position="6"/>
        <end position="39"/>
    </location>
</feature>
<dbReference type="GO" id="GO:0005737">
    <property type="term" value="C:cytoplasm"/>
    <property type="evidence" value="ECO:0007669"/>
    <property type="project" value="TreeGrafter"/>
</dbReference>
<dbReference type="AlphaFoldDB" id="A0A9P6JUL5"/>
<gene>
    <name evidence="5" type="ORF">CPB83DRAFT_758473</name>
</gene>
<dbReference type="PROSITE" id="PS50082">
    <property type="entry name" value="WD_REPEATS_2"/>
    <property type="match status" value="1"/>
</dbReference>
<dbReference type="OrthoDB" id="4869960at2759"/>
<keyword evidence="1 3" id="KW-0853">WD repeat</keyword>
<sequence>PYSRRLSAHKSCVNALKFSCGEGRFLASGGDDLGICLWDFYQDDVKQPSYTLRGPTRNIFTLEFSANNKYLLVGGSSDVVLKYDVATLGSSVESFNRLLPDQTYHHHDDSVRIITCHPYRDEIFMSGGEDGTIQRFDVRQSRRSDVVDLRSEVTGAQYHPRAEHLFVSSDHRGNVCLWDARMSFGRSRTSLKLGEGIVRRYNTRLTRQDTSWLSNPEASSVVFDREGIFSMMSSTHYFPTIYAVSDADPAAILKGNTLPDGSPIPEGERKYTNSCTMKHGSFGGFGLGEDLLYGGGSDDFRAYIWRISSISDLLNQREIQSAKEWTSTRDSRIAFCDRGNRPKVLPVQITKPTCRLSGHDSIVNSVVFHPHFLHVVTAGVERRIVLHSPTPSSPCTQDLALSSTNVRSLTAENSDLDRLTYLSALADDESIEVNSETIIDQNESRTLGLFDHLLREEGEPDVFLVRRLSQDSDSDNSDSESQNSTDGGMEADNSDEDLSL</sequence>
<dbReference type="InterPro" id="IPR001680">
    <property type="entry name" value="WD40_rpt"/>
</dbReference>
<keyword evidence="6" id="KW-1185">Reference proteome</keyword>
<dbReference type="Pfam" id="PF00400">
    <property type="entry name" value="WD40"/>
    <property type="match status" value="4"/>
</dbReference>